<evidence type="ECO:0000313" key="2">
    <source>
        <dbReference type="Proteomes" id="UP000005850"/>
    </source>
</evidence>
<dbReference type="HOGENOM" id="CLU_616323_0_0_9"/>
<dbReference type="eggNOG" id="COG4219">
    <property type="taxonomic scope" value="Bacteria"/>
</dbReference>
<protein>
    <recommendedName>
        <fullName evidence="3">DUF4309 domain-containing protein</fullName>
    </recommendedName>
</protein>
<dbReference type="EMBL" id="CP007806">
    <property type="protein sequence ID" value="AIG24535.1"/>
    <property type="molecule type" value="Genomic_DNA"/>
</dbReference>
<dbReference type="Pfam" id="PF14172">
    <property type="entry name" value="DUF4309"/>
    <property type="match status" value="2"/>
</dbReference>
<keyword evidence="2" id="KW-1185">Reference proteome</keyword>
<gene>
    <name evidence="1" type="ORF">BRLA_c001200</name>
</gene>
<evidence type="ECO:0008006" key="3">
    <source>
        <dbReference type="Google" id="ProtNLM"/>
    </source>
</evidence>
<accession>A0A075R4I3</accession>
<dbReference type="KEGG" id="blr:BRLA_c001200"/>
<dbReference type="Proteomes" id="UP000005850">
    <property type="component" value="Chromosome"/>
</dbReference>
<dbReference type="AlphaFoldDB" id="A0A075R4I3"/>
<sequence length="444" mass="50387">MSSNKFSNLDEQSNQTLKHLQTLPDHKLDATSKQHMLAHLLREEKKEVHRTDLSVYFTWISKGIVCSSLVLATFWLGNAWVQKEQPINSNKSLVSATISDYKESRNTDLRNTDPLNSLHDSKTGVEKNTQTVTPAQNKLLENVMERARSGKVINADIAVKTSLADDIKKVWGESKGQDQVRFGLPTANYPEKSLAFAYNKGEVLVEIISTDSRLTALNKEQVEQVLGKPQFVQQYTDQLKYSYPAGGDYQLVFYFTPISLNNSSNTTEPSARDHDVSPQIEHVSVVYPDGRKNLMLGDNIDFLQRINESASKGLLVEDFVVGRTTKEQIEQRWGKADKTDTPYKTTYAIYRKHGTVVGYDSKGLLIEIRSFDLRLQDIHLSEVKTALGEKLKGYFNRNKEQIFTYPLNSEFQLQVVISPVTNKNTDPLVDHINVIHKQSESWET</sequence>
<evidence type="ECO:0000313" key="1">
    <source>
        <dbReference type="EMBL" id="AIG24535.1"/>
    </source>
</evidence>
<reference evidence="1 2" key="1">
    <citation type="journal article" date="2011" name="J. Bacteriol.">
        <title>Genome sequence of Brevibacillus laterosporus LMG 15441, a pathogen of invertebrates.</title>
        <authorList>
            <person name="Djukic M."/>
            <person name="Poehlein A."/>
            <person name="Thurmer A."/>
            <person name="Daniel R."/>
        </authorList>
    </citation>
    <scope>NUCLEOTIDE SEQUENCE [LARGE SCALE GENOMIC DNA]</scope>
    <source>
        <strain evidence="1 2">LMG 15441</strain>
    </source>
</reference>
<dbReference type="STRING" id="1042163.BRLA_c001200"/>
<organism evidence="1 2">
    <name type="scientific">Brevibacillus laterosporus LMG 15441</name>
    <dbReference type="NCBI Taxonomy" id="1042163"/>
    <lineage>
        <taxon>Bacteria</taxon>
        <taxon>Bacillati</taxon>
        <taxon>Bacillota</taxon>
        <taxon>Bacilli</taxon>
        <taxon>Bacillales</taxon>
        <taxon>Paenibacillaceae</taxon>
        <taxon>Brevibacillus</taxon>
    </lineage>
</organism>
<dbReference type="RefSeq" id="WP_003333854.1">
    <property type="nucleotide sequence ID" value="NZ_CP007806.1"/>
</dbReference>
<dbReference type="InterPro" id="IPR025453">
    <property type="entry name" value="DUF4309"/>
</dbReference>
<proteinExistence type="predicted"/>
<name>A0A075R4I3_BRELA</name>